<name>A0ABV2ARB0_9EUKA</name>
<reference evidence="1 2" key="1">
    <citation type="journal article" date="2024" name="BMC Biol.">
        <title>Comparative genomics of Ascetosporea gives new insight into the evolutionary basis for animal parasitism in Rhizaria.</title>
        <authorList>
            <person name="Hiltunen Thoren M."/>
            <person name="Onut-Brannstrom I."/>
            <person name="Alfjorden A."/>
            <person name="Peckova H."/>
            <person name="Swords F."/>
            <person name="Hooper C."/>
            <person name="Holzer A.S."/>
            <person name="Bass D."/>
            <person name="Burki F."/>
        </authorList>
    </citation>
    <scope>NUCLEOTIDE SEQUENCE [LARGE SCALE GENOMIC DNA]</scope>
    <source>
        <strain evidence="1">20-A016</strain>
    </source>
</reference>
<dbReference type="EMBL" id="JBDODL010002356">
    <property type="protein sequence ID" value="MES1922182.1"/>
    <property type="molecule type" value="Genomic_DNA"/>
</dbReference>
<organism evidence="1 2">
    <name type="scientific">Bonamia ostreae</name>
    <dbReference type="NCBI Taxonomy" id="126728"/>
    <lineage>
        <taxon>Eukaryota</taxon>
        <taxon>Sar</taxon>
        <taxon>Rhizaria</taxon>
        <taxon>Endomyxa</taxon>
        <taxon>Ascetosporea</taxon>
        <taxon>Haplosporida</taxon>
        <taxon>Bonamia</taxon>
    </lineage>
</organism>
<keyword evidence="2" id="KW-1185">Reference proteome</keyword>
<proteinExistence type="predicted"/>
<evidence type="ECO:0000313" key="1">
    <source>
        <dbReference type="EMBL" id="MES1922182.1"/>
    </source>
</evidence>
<sequence length="292" mass="34377">MVFDNDKKKHKNKIKLSTFIKRELAIKWRSGELKLQEQDLWLRHQTSAFLRPSINFFACSAVFFLMKRGGLFAKSTKMNKFFGLTASLIFSWKLWDNRIDFIGEEMAKDFFFLPNSQLSRDFRKQARLNYPRNLWISEFDQIHGKSYDSNDNNFADYGDDQISRKNFFVVLAESVDSYDKKAKIVNKVSDNKLKNLINNDFDDLGENMLKIDEIDENLKIDKNLKISRACEKELIKLKECRYKNVPGKCGHFKKALELCQIRYRFQISGYTAIGDRGLMREGEFRDVDFKLG</sequence>
<gene>
    <name evidence="1" type="ORF">MHBO_003698</name>
</gene>
<evidence type="ECO:0000313" key="2">
    <source>
        <dbReference type="Proteomes" id="UP001439008"/>
    </source>
</evidence>
<protein>
    <submittedName>
        <fullName evidence="1">Uncharacterized protein</fullName>
    </submittedName>
</protein>
<dbReference type="Proteomes" id="UP001439008">
    <property type="component" value="Unassembled WGS sequence"/>
</dbReference>
<comment type="caution">
    <text evidence="1">The sequence shown here is derived from an EMBL/GenBank/DDBJ whole genome shotgun (WGS) entry which is preliminary data.</text>
</comment>
<feature type="non-terminal residue" evidence="1">
    <location>
        <position position="292"/>
    </location>
</feature>
<accession>A0ABV2ARB0</accession>